<dbReference type="PROSITE" id="PS50222">
    <property type="entry name" value="EF_HAND_2"/>
    <property type="match status" value="1"/>
</dbReference>
<accession>A0ABV0X4F9</accession>
<evidence type="ECO:0000313" key="9">
    <source>
        <dbReference type="EMBL" id="MEQ2276174.1"/>
    </source>
</evidence>
<dbReference type="PANTHER" id="PTHR46735">
    <property type="entry name" value="CALPAIN, SMALL SUBUNIT 1 A-RELATED"/>
    <property type="match status" value="1"/>
</dbReference>
<keyword evidence="4" id="KW-0479">Metal-binding</keyword>
<dbReference type="InterPro" id="IPR002048">
    <property type="entry name" value="EF_hand_dom"/>
</dbReference>
<dbReference type="InterPro" id="IPR054069">
    <property type="entry name" value="CAPN3/13-like_C_EFh"/>
</dbReference>
<evidence type="ECO:0000256" key="6">
    <source>
        <dbReference type="ARBA" id="ARBA00022837"/>
    </source>
</evidence>
<protein>
    <submittedName>
        <fullName evidence="9">Calpain-3</fullName>
    </submittedName>
</protein>
<dbReference type="InterPro" id="IPR011992">
    <property type="entry name" value="EF-hand-dom_pair"/>
</dbReference>
<evidence type="ECO:0000313" key="10">
    <source>
        <dbReference type="Proteomes" id="UP001444071"/>
    </source>
</evidence>
<name>A0ABV0X4F9_9TELE</name>
<dbReference type="Pfam" id="PF21875">
    <property type="entry name" value="CAPN13-like_C_EFh"/>
    <property type="match status" value="1"/>
</dbReference>
<evidence type="ECO:0000256" key="3">
    <source>
        <dbReference type="ARBA" id="ARBA00022490"/>
    </source>
</evidence>
<dbReference type="InterPro" id="IPR018247">
    <property type="entry name" value="EF_Hand_1_Ca_BS"/>
</dbReference>
<proteinExistence type="predicted"/>
<sequence length="244" mass="28011">LEFRLYGVERLPKQPVGYHRFIQVDGSISISIRDVRERQPQSAVIFISFKSDVKRLSGGVAAPSSAKRIAWEIENRIEADHPVPAPASAGEESEEDQQFRTIFQEIAGDDMEITANELRNVLNRVITQHKDLNTEGFSLESCRSMIALMDMDGTGRLNLQEFRHLWNKIKQWQGIFKHYNADQTGSINSYEMRNAVNDAGFRLNNQLYDIITMRYANENMNIDFDSFISCLVRLEAMFSKSVPR</sequence>
<keyword evidence="10" id="KW-1185">Reference proteome</keyword>
<evidence type="ECO:0000256" key="4">
    <source>
        <dbReference type="ARBA" id="ARBA00022723"/>
    </source>
</evidence>
<evidence type="ECO:0000256" key="1">
    <source>
        <dbReference type="ARBA" id="ARBA00004308"/>
    </source>
</evidence>
<organism evidence="9 10">
    <name type="scientific">Xenotaenia resolanae</name>
    <dbReference type="NCBI Taxonomy" id="208358"/>
    <lineage>
        <taxon>Eukaryota</taxon>
        <taxon>Metazoa</taxon>
        <taxon>Chordata</taxon>
        <taxon>Craniata</taxon>
        <taxon>Vertebrata</taxon>
        <taxon>Euteleostomi</taxon>
        <taxon>Actinopterygii</taxon>
        <taxon>Neopterygii</taxon>
        <taxon>Teleostei</taxon>
        <taxon>Neoteleostei</taxon>
        <taxon>Acanthomorphata</taxon>
        <taxon>Ovalentaria</taxon>
        <taxon>Atherinomorphae</taxon>
        <taxon>Cyprinodontiformes</taxon>
        <taxon>Goodeidae</taxon>
        <taxon>Xenotaenia</taxon>
    </lineage>
</organism>
<evidence type="ECO:0000256" key="2">
    <source>
        <dbReference type="ARBA" id="ARBA00004496"/>
    </source>
</evidence>
<dbReference type="PROSITE" id="PS00018">
    <property type="entry name" value="EF_HAND_1"/>
    <property type="match status" value="1"/>
</dbReference>
<reference evidence="9 10" key="1">
    <citation type="submission" date="2021-06" db="EMBL/GenBank/DDBJ databases">
        <authorList>
            <person name="Palmer J.M."/>
        </authorList>
    </citation>
    <scope>NUCLEOTIDE SEQUENCE [LARGE SCALE GENOMIC DNA]</scope>
    <source>
        <strain evidence="9 10">XR_2019</strain>
        <tissue evidence="9">Muscle</tissue>
    </source>
</reference>
<comment type="caution">
    <text evidence="9">The sequence shown here is derived from an EMBL/GenBank/DDBJ whole genome shotgun (WGS) entry which is preliminary data.</text>
</comment>
<gene>
    <name evidence="9" type="primary">CAPN3_1</name>
    <name evidence="9" type="ORF">XENORESO_014929</name>
</gene>
<evidence type="ECO:0000259" key="8">
    <source>
        <dbReference type="PROSITE" id="PS50222"/>
    </source>
</evidence>
<dbReference type="SMART" id="SM00054">
    <property type="entry name" value="EFh"/>
    <property type="match status" value="2"/>
</dbReference>
<dbReference type="Gene3D" id="1.10.238.10">
    <property type="entry name" value="EF-hand"/>
    <property type="match status" value="1"/>
</dbReference>
<feature type="non-terminal residue" evidence="9">
    <location>
        <position position="1"/>
    </location>
</feature>
<keyword evidence="7" id="KW-0472">Membrane</keyword>
<keyword evidence="6" id="KW-0106">Calcium</keyword>
<dbReference type="SUPFAM" id="SSF47473">
    <property type="entry name" value="EF-hand"/>
    <property type="match status" value="1"/>
</dbReference>
<feature type="domain" description="EF-hand" evidence="8">
    <location>
        <begin position="137"/>
        <end position="172"/>
    </location>
</feature>
<dbReference type="Proteomes" id="UP001444071">
    <property type="component" value="Unassembled WGS sequence"/>
</dbReference>
<dbReference type="EMBL" id="JAHRIM010084826">
    <property type="protein sequence ID" value="MEQ2276174.1"/>
    <property type="molecule type" value="Genomic_DNA"/>
</dbReference>
<comment type="subcellular location">
    <subcellularLocation>
        <location evidence="2">Cytoplasm</location>
    </subcellularLocation>
    <subcellularLocation>
        <location evidence="1">Endomembrane system</location>
    </subcellularLocation>
</comment>
<keyword evidence="3" id="KW-0963">Cytoplasm</keyword>
<keyword evidence="5" id="KW-0677">Repeat</keyword>
<evidence type="ECO:0000256" key="5">
    <source>
        <dbReference type="ARBA" id="ARBA00022737"/>
    </source>
</evidence>
<dbReference type="PANTHER" id="PTHR46735:SF3">
    <property type="entry name" value="CALPAIN SMALL SUBUNIT 1-RELATED"/>
    <property type="match status" value="1"/>
</dbReference>
<evidence type="ECO:0000256" key="7">
    <source>
        <dbReference type="ARBA" id="ARBA00023136"/>
    </source>
</evidence>